<sequence>MTITQPTNLGSAGAALWCAMTEEFDFTGEPGKIAILERACRVSDQIHRLEEATATEPMTAKGSMGQLVIHPFIQEIRQQTSTLNALIKSLGLPETEEEKLSKAEQRSQHARNAARARWEDAR</sequence>
<evidence type="ECO:0000256" key="1">
    <source>
        <dbReference type="SAM" id="MobiDB-lite"/>
    </source>
</evidence>
<keyword evidence="3" id="KW-1185">Reference proteome</keyword>
<reference evidence="2" key="1">
    <citation type="submission" date="2022-08" db="EMBL/GenBank/DDBJ databases">
        <title>Corynebacterium sp. nov., isolated from clinical breast specimens.</title>
        <authorList>
            <person name="Zhang T."/>
        </authorList>
    </citation>
    <scope>NUCLEOTIDE SEQUENCE</scope>
    <source>
        <strain evidence="2">CCUG 57942</strain>
    </source>
</reference>
<comment type="caution">
    <text evidence="2">The sequence shown here is derived from an EMBL/GenBank/DDBJ whole genome shotgun (WGS) entry which is preliminary data.</text>
</comment>
<accession>A0A9Q4IGU1</accession>
<dbReference type="EMBL" id="JANRML010000004">
    <property type="protein sequence ID" value="MCZ2220702.1"/>
    <property type="molecule type" value="Genomic_DNA"/>
</dbReference>
<dbReference type="AlphaFoldDB" id="A0A9Q4IGU1"/>
<dbReference type="RefSeq" id="WP_269027493.1">
    <property type="nucleotide sequence ID" value="NZ_BAABDP010000020.1"/>
</dbReference>
<dbReference type="Proteomes" id="UP001071110">
    <property type="component" value="Unassembled WGS sequence"/>
</dbReference>
<protein>
    <submittedName>
        <fullName evidence="2">P27 family phage terminase small subunit</fullName>
    </submittedName>
</protein>
<dbReference type="Pfam" id="PF05119">
    <property type="entry name" value="Terminase_4"/>
    <property type="match status" value="1"/>
</dbReference>
<organism evidence="2 3">
    <name type="scientific">Corynebacterium pilbarense</name>
    <dbReference type="NCBI Taxonomy" id="1288393"/>
    <lineage>
        <taxon>Bacteria</taxon>
        <taxon>Bacillati</taxon>
        <taxon>Actinomycetota</taxon>
        <taxon>Actinomycetes</taxon>
        <taxon>Mycobacteriales</taxon>
        <taxon>Corynebacteriaceae</taxon>
        <taxon>Corynebacterium</taxon>
    </lineage>
</organism>
<evidence type="ECO:0000313" key="3">
    <source>
        <dbReference type="Proteomes" id="UP001071110"/>
    </source>
</evidence>
<gene>
    <name evidence="2" type="ORF">NUW87_04850</name>
</gene>
<feature type="region of interest" description="Disordered" evidence="1">
    <location>
        <begin position="94"/>
        <end position="122"/>
    </location>
</feature>
<evidence type="ECO:0000313" key="2">
    <source>
        <dbReference type="EMBL" id="MCZ2220702.1"/>
    </source>
</evidence>
<feature type="compositionally biased region" description="Basic and acidic residues" evidence="1">
    <location>
        <begin position="98"/>
        <end position="107"/>
    </location>
</feature>
<name>A0A9Q4IGU1_9CORY</name>
<proteinExistence type="predicted"/>
<dbReference type="InterPro" id="IPR006448">
    <property type="entry name" value="Phage_term_ssu_P27"/>
</dbReference>